<dbReference type="CDD" id="cd18577">
    <property type="entry name" value="ABC_6TM_Pgp_ABCB1_D1_like"/>
    <property type="match status" value="1"/>
</dbReference>
<comment type="similarity">
    <text evidence="1">Belongs to the ABC transporter superfamily. ABCB family. Multidrug resistance exporter (TC 3.A.1.201) subfamily.</text>
</comment>
<protein>
    <recommendedName>
        <fullName evidence="9">ABC transmembrane type-1 domain-containing protein</fullName>
    </recommendedName>
</protein>
<keyword evidence="2" id="KW-0813">Transport</keyword>
<evidence type="ECO:0000256" key="3">
    <source>
        <dbReference type="ARBA" id="ARBA00022692"/>
    </source>
</evidence>
<feature type="transmembrane region" description="Helical" evidence="8">
    <location>
        <begin position="178"/>
        <end position="199"/>
    </location>
</feature>
<keyword evidence="11" id="KW-1185">Reference proteome</keyword>
<dbReference type="InterPro" id="IPR011527">
    <property type="entry name" value="ABC1_TM_dom"/>
</dbReference>
<proteinExistence type="inferred from homology"/>
<evidence type="ECO:0000313" key="10">
    <source>
        <dbReference type="EMBL" id="KAF7134904.1"/>
    </source>
</evidence>
<accession>A0A834LI22</accession>
<dbReference type="Gene3D" id="1.20.1560.10">
    <property type="entry name" value="ABC transporter type 1, transmembrane domain"/>
    <property type="match status" value="1"/>
</dbReference>
<evidence type="ECO:0000313" key="11">
    <source>
        <dbReference type="Proteomes" id="UP000626092"/>
    </source>
</evidence>
<feature type="transmembrane region" description="Helical" evidence="8">
    <location>
        <begin position="256"/>
        <end position="275"/>
    </location>
</feature>
<keyword evidence="5 8" id="KW-1133">Transmembrane helix</keyword>
<reference evidence="10" key="1">
    <citation type="submission" date="2019-11" db="EMBL/GenBank/DDBJ databases">
        <authorList>
            <person name="Liu Y."/>
            <person name="Hou J."/>
            <person name="Li T.-Q."/>
            <person name="Guan C.-H."/>
            <person name="Wu X."/>
            <person name="Wu H.-Z."/>
            <person name="Ling F."/>
            <person name="Zhang R."/>
            <person name="Shi X.-G."/>
            <person name="Ren J.-P."/>
            <person name="Chen E.-F."/>
            <person name="Sun J.-M."/>
        </authorList>
    </citation>
    <scope>NUCLEOTIDE SEQUENCE</scope>
    <source>
        <strain evidence="10">Adult_tree_wgs_1</strain>
        <tissue evidence="10">Leaves</tissue>
    </source>
</reference>
<feature type="transmembrane region" description="Helical" evidence="8">
    <location>
        <begin position="25"/>
        <end position="47"/>
    </location>
</feature>
<dbReference type="InterPro" id="IPR036640">
    <property type="entry name" value="ABC1_TM_sf"/>
</dbReference>
<dbReference type="GO" id="GO:0016020">
    <property type="term" value="C:membrane"/>
    <property type="evidence" value="ECO:0007669"/>
    <property type="project" value="InterPro"/>
</dbReference>
<evidence type="ECO:0000256" key="6">
    <source>
        <dbReference type="ARBA" id="ARBA00023136"/>
    </source>
</evidence>
<dbReference type="EMBL" id="WJXA01000008">
    <property type="protein sequence ID" value="KAF7134904.1"/>
    <property type="molecule type" value="Genomic_DNA"/>
</dbReference>
<gene>
    <name evidence="10" type="ORF">RHSIM_Rhsim08G0062600</name>
</gene>
<evidence type="ECO:0000256" key="4">
    <source>
        <dbReference type="ARBA" id="ARBA00022737"/>
    </source>
</evidence>
<feature type="transmembrane region" description="Helical" evidence="8">
    <location>
        <begin position="152"/>
        <end position="172"/>
    </location>
</feature>
<comment type="caution">
    <text evidence="10">The sequence shown here is derived from an EMBL/GenBank/DDBJ whole genome shotgun (WGS) entry which is preliminary data.</text>
</comment>
<dbReference type="PANTHER" id="PTHR45136">
    <property type="entry name" value="ABC TRANSPORTER DOMAIN-CONTAINING PROTEIN"/>
    <property type="match status" value="1"/>
</dbReference>
<evidence type="ECO:0000256" key="2">
    <source>
        <dbReference type="ARBA" id="ARBA00022448"/>
    </source>
</evidence>
<dbReference type="GO" id="GO:0005524">
    <property type="term" value="F:ATP binding"/>
    <property type="evidence" value="ECO:0007669"/>
    <property type="project" value="InterPro"/>
</dbReference>
<evidence type="ECO:0000256" key="7">
    <source>
        <dbReference type="ARBA" id="ARBA00023180"/>
    </source>
</evidence>
<feature type="transmembrane region" description="Helical" evidence="8">
    <location>
        <begin position="281"/>
        <end position="299"/>
    </location>
</feature>
<dbReference type="PROSITE" id="PS50929">
    <property type="entry name" value="ABC_TM1F"/>
    <property type="match status" value="1"/>
</dbReference>
<evidence type="ECO:0000259" key="9">
    <source>
        <dbReference type="PROSITE" id="PS50929"/>
    </source>
</evidence>
<feature type="domain" description="ABC transmembrane type-1" evidence="9">
    <location>
        <begin position="29"/>
        <end position="302"/>
    </location>
</feature>
<dbReference type="PANTHER" id="PTHR45136:SF2">
    <property type="entry name" value="ABC TRANSPORTER DOMAIN-CONTAINING PROTEIN"/>
    <property type="match status" value="1"/>
</dbReference>
<dbReference type="Proteomes" id="UP000626092">
    <property type="component" value="Unassembled WGS sequence"/>
</dbReference>
<sequence length="302" mass="33066">MGMEKKSIIGSYGSIFMHSDGFDKLLMGLGFIGAVCEGLCPPLTLLFTNKIMNDIGSSLTIAVDFTHNLDKNAKMLCYVALGRWVACFLVGYCWTRTAQRQASRMRSRYLKAVLRQEVGYFDLHVTNPAEVITSVSSDSFVIQDVISEKVSVFLMNLSTFVWGYVVAFFILWRLAIVAFPFVVFLVIPGLMYGSALMGIARKMRVEYNKAGTVAEQAISSIRTVYAFVGESKTIANYSAALQGTVKLGLRQGLAKGLAIGGNSIVFAIWSFTAYYGSRLVMYHGAHGGAVYVVGTTMIFSGL</sequence>
<keyword evidence="3 8" id="KW-0812">Transmembrane</keyword>
<evidence type="ECO:0000256" key="1">
    <source>
        <dbReference type="ARBA" id="ARBA00007577"/>
    </source>
</evidence>
<keyword evidence="7" id="KW-0325">Glycoprotein</keyword>
<dbReference type="GO" id="GO:0140359">
    <property type="term" value="F:ABC-type transporter activity"/>
    <property type="evidence" value="ECO:0007669"/>
    <property type="project" value="InterPro"/>
</dbReference>
<name>A0A834LI22_RHOSS</name>
<organism evidence="10 11">
    <name type="scientific">Rhododendron simsii</name>
    <name type="common">Sims's rhododendron</name>
    <dbReference type="NCBI Taxonomy" id="118357"/>
    <lineage>
        <taxon>Eukaryota</taxon>
        <taxon>Viridiplantae</taxon>
        <taxon>Streptophyta</taxon>
        <taxon>Embryophyta</taxon>
        <taxon>Tracheophyta</taxon>
        <taxon>Spermatophyta</taxon>
        <taxon>Magnoliopsida</taxon>
        <taxon>eudicotyledons</taxon>
        <taxon>Gunneridae</taxon>
        <taxon>Pentapetalae</taxon>
        <taxon>asterids</taxon>
        <taxon>Ericales</taxon>
        <taxon>Ericaceae</taxon>
        <taxon>Ericoideae</taxon>
        <taxon>Rhodoreae</taxon>
        <taxon>Rhododendron</taxon>
    </lineage>
</organism>
<evidence type="ECO:0000256" key="5">
    <source>
        <dbReference type="ARBA" id="ARBA00022989"/>
    </source>
</evidence>
<keyword evidence="4" id="KW-0677">Repeat</keyword>
<dbReference type="SUPFAM" id="SSF90123">
    <property type="entry name" value="ABC transporter transmembrane region"/>
    <property type="match status" value="1"/>
</dbReference>
<keyword evidence="6 8" id="KW-0472">Membrane</keyword>
<dbReference type="Pfam" id="PF00664">
    <property type="entry name" value="ABC_membrane"/>
    <property type="match status" value="1"/>
</dbReference>
<evidence type="ECO:0000256" key="8">
    <source>
        <dbReference type="SAM" id="Phobius"/>
    </source>
</evidence>
<feature type="transmembrane region" description="Helical" evidence="8">
    <location>
        <begin position="75"/>
        <end position="95"/>
    </location>
</feature>
<dbReference type="AlphaFoldDB" id="A0A834LI22"/>
<dbReference type="OrthoDB" id="6500128at2759"/>